<dbReference type="AlphaFoldDB" id="A0A418WN23"/>
<dbReference type="Proteomes" id="UP000286100">
    <property type="component" value="Unassembled WGS sequence"/>
</dbReference>
<comment type="subcellular location">
    <subcellularLocation>
        <location evidence="1">Membrane</location>
        <topology evidence="1">Multi-pass membrane protein</topology>
    </subcellularLocation>
</comment>
<protein>
    <submittedName>
        <fullName evidence="7">NfeD family protein</fullName>
    </submittedName>
</protein>
<evidence type="ECO:0000256" key="5">
    <source>
        <dbReference type="SAM" id="Phobius"/>
    </source>
</evidence>
<accession>A0A418WN23</accession>
<name>A0A418WN23_9SPHN</name>
<proteinExistence type="predicted"/>
<feature type="domain" description="NfeD-like C-terminal" evidence="6">
    <location>
        <begin position="92"/>
        <end position="146"/>
    </location>
</feature>
<dbReference type="Gene3D" id="2.40.50.140">
    <property type="entry name" value="Nucleic acid-binding proteins"/>
    <property type="match status" value="1"/>
</dbReference>
<keyword evidence="3 5" id="KW-1133">Transmembrane helix</keyword>
<dbReference type="Pfam" id="PF01957">
    <property type="entry name" value="NfeD"/>
    <property type="match status" value="1"/>
</dbReference>
<reference evidence="7 8" key="1">
    <citation type="submission" date="2018-09" db="EMBL/GenBank/DDBJ databases">
        <authorList>
            <person name="Zhu H."/>
        </authorList>
    </citation>
    <scope>NUCLEOTIDE SEQUENCE [LARGE SCALE GENOMIC DNA]</scope>
    <source>
        <strain evidence="7 8">K2R01-6</strain>
    </source>
</reference>
<dbReference type="OrthoDB" id="9810336at2"/>
<dbReference type="PANTHER" id="PTHR33507">
    <property type="entry name" value="INNER MEMBRANE PROTEIN YBBJ"/>
    <property type="match status" value="1"/>
</dbReference>
<evidence type="ECO:0000313" key="8">
    <source>
        <dbReference type="Proteomes" id="UP000286100"/>
    </source>
</evidence>
<dbReference type="RefSeq" id="WP_119763498.1">
    <property type="nucleotide sequence ID" value="NZ_QYUM01000003.1"/>
</dbReference>
<evidence type="ECO:0000259" key="6">
    <source>
        <dbReference type="Pfam" id="PF01957"/>
    </source>
</evidence>
<keyword evidence="4 5" id="KW-0472">Membrane</keyword>
<dbReference type="InterPro" id="IPR052165">
    <property type="entry name" value="Membrane_assoc_protease"/>
</dbReference>
<evidence type="ECO:0000256" key="2">
    <source>
        <dbReference type="ARBA" id="ARBA00022692"/>
    </source>
</evidence>
<dbReference type="PANTHER" id="PTHR33507:SF3">
    <property type="entry name" value="INNER MEMBRANE PROTEIN YBBJ"/>
    <property type="match status" value="1"/>
</dbReference>
<dbReference type="GO" id="GO:0005886">
    <property type="term" value="C:plasma membrane"/>
    <property type="evidence" value="ECO:0007669"/>
    <property type="project" value="TreeGrafter"/>
</dbReference>
<organism evidence="7 8">
    <name type="scientific">Sphingomonas cavernae</name>
    <dbReference type="NCBI Taxonomy" id="2320861"/>
    <lineage>
        <taxon>Bacteria</taxon>
        <taxon>Pseudomonadati</taxon>
        <taxon>Pseudomonadota</taxon>
        <taxon>Alphaproteobacteria</taxon>
        <taxon>Sphingomonadales</taxon>
        <taxon>Sphingomonadaceae</taxon>
        <taxon>Sphingomonas</taxon>
    </lineage>
</organism>
<evidence type="ECO:0000256" key="3">
    <source>
        <dbReference type="ARBA" id="ARBA00022989"/>
    </source>
</evidence>
<comment type="caution">
    <text evidence="7">The sequence shown here is derived from an EMBL/GenBank/DDBJ whole genome shotgun (WGS) entry which is preliminary data.</text>
</comment>
<keyword evidence="2 5" id="KW-0812">Transmembrane</keyword>
<keyword evidence="8" id="KW-1185">Reference proteome</keyword>
<evidence type="ECO:0000313" key="7">
    <source>
        <dbReference type="EMBL" id="RJF91403.1"/>
    </source>
</evidence>
<gene>
    <name evidence="7" type="ORF">D3876_15010</name>
</gene>
<dbReference type="InterPro" id="IPR002810">
    <property type="entry name" value="NfeD-like_C"/>
</dbReference>
<evidence type="ECO:0000256" key="1">
    <source>
        <dbReference type="ARBA" id="ARBA00004141"/>
    </source>
</evidence>
<dbReference type="InterPro" id="IPR012340">
    <property type="entry name" value="NA-bd_OB-fold"/>
</dbReference>
<feature type="transmembrane region" description="Helical" evidence="5">
    <location>
        <begin position="12"/>
        <end position="45"/>
    </location>
</feature>
<dbReference type="EMBL" id="QYUM01000003">
    <property type="protein sequence ID" value="RJF91403.1"/>
    <property type="molecule type" value="Genomic_DNA"/>
</dbReference>
<evidence type="ECO:0000256" key="4">
    <source>
        <dbReference type="ARBA" id="ARBA00023136"/>
    </source>
</evidence>
<sequence length="148" mass="15683">MLDVLPLEAHWIWMILAAILGTAEILLPGFFLIWIGLAALLTGVITLLTGIGEPAQFAVFATLSVAAVYAGRRWFALNPIETSDPLLNDRTARLIGETVTVVEAIEGGTGRVRVADGVWTATGADAPVGTRLRVKGATNGRLIVEPLP</sequence>